<feature type="transmembrane region" description="Helical" evidence="1">
    <location>
        <begin position="7"/>
        <end position="38"/>
    </location>
</feature>
<evidence type="ECO:0000256" key="1">
    <source>
        <dbReference type="SAM" id="Phobius"/>
    </source>
</evidence>
<dbReference type="AlphaFoldDB" id="A0A1G2TF46"/>
<accession>A0A1G2TF46</accession>
<keyword evidence="1" id="KW-0812">Transmembrane</keyword>
<sequence>MIHRTLGIMIVLVSILVLPYWIYLPVLFIAMALISFFWEGILFAFLIDAIYGNGITTAVVALIILIILLPLRDRLRMYV</sequence>
<dbReference type="Proteomes" id="UP000178175">
    <property type="component" value="Unassembled WGS sequence"/>
</dbReference>
<evidence type="ECO:0000313" key="3">
    <source>
        <dbReference type="Proteomes" id="UP000178175"/>
    </source>
</evidence>
<keyword evidence="1" id="KW-1133">Transmembrane helix</keyword>
<evidence type="ECO:0000313" key="2">
    <source>
        <dbReference type="EMBL" id="OHA95924.1"/>
    </source>
</evidence>
<reference evidence="2 3" key="1">
    <citation type="journal article" date="2016" name="Nat. Commun.">
        <title>Thousands of microbial genomes shed light on interconnected biogeochemical processes in an aquifer system.</title>
        <authorList>
            <person name="Anantharaman K."/>
            <person name="Brown C.T."/>
            <person name="Hug L.A."/>
            <person name="Sharon I."/>
            <person name="Castelle C.J."/>
            <person name="Probst A.J."/>
            <person name="Thomas B.C."/>
            <person name="Singh A."/>
            <person name="Wilkins M.J."/>
            <person name="Karaoz U."/>
            <person name="Brodie E.L."/>
            <person name="Williams K.H."/>
            <person name="Hubbard S.S."/>
            <person name="Banfield J.F."/>
        </authorList>
    </citation>
    <scope>NUCLEOTIDE SEQUENCE [LARGE SCALE GENOMIC DNA]</scope>
</reference>
<name>A0A1G2TF46_9BACT</name>
<feature type="transmembrane region" description="Helical" evidence="1">
    <location>
        <begin position="50"/>
        <end position="71"/>
    </location>
</feature>
<comment type="caution">
    <text evidence="2">The sequence shown here is derived from an EMBL/GenBank/DDBJ whole genome shotgun (WGS) entry which is preliminary data.</text>
</comment>
<protein>
    <submittedName>
        <fullName evidence="2">Uncharacterized protein</fullName>
    </submittedName>
</protein>
<dbReference type="EMBL" id="MHVR01000014">
    <property type="protein sequence ID" value="OHA95924.1"/>
    <property type="molecule type" value="Genomic_DNA"/>
</dbReference>
<gene>
    <name evidence="2" type="ORF">A3C70_02870</name>
</gene>
<organism evidence="2 3">
    <name type="scientific">Candidatus Zambryskibacteria bacterium RIFCSPHIGHO2_02_FULL_43_14</name>
    <dbReference type="NCBI Taxonomy" id="1802748"/>
    <lineage>
        <taxon>Bacteria</taxon>
        <taxon>Candidatus Zambryskiibacteriota</taxon>
    </lineage>
</organism>
<keyword evidence="1" id="KW-0472">Membrane</keyword>
<proteinExistence type="predicted"/>